<dbReference type="InterPro" id="IPR015943">
    <property type="entry name" value="WD40/YVTN_repeat-like_dom_sf"/>
</dbReference>
<feature type="repeat" description="WD" evidence="1">
    <location>
        <begin position="83"/>
        <end position="117"/>
    </location>
</feature>
<dbReference type="AlphaFoldDB" id="A0A1Y3EFA8"/>
<dbReference type="Pfam" id="PF00400">
    <property type="entry name" value="WD40"/>
    <property type="match status" value="1"/>
</dbReference>
<dbReference type="InterPro" id="IPR001680">
    <property type="entry name" value="WD40_rpt"/>
</dbReference>
<dbReference type="PROSITE" id="PS50294">
    <property type="entry name" value="WD_REPEATS_REGION"/>
    <property type="match status" value="1"/>
</dbReference>
<feature type="non-terminal residue" evidence="2">
    <location>
        <position position="117"/>
    </location>
</feature>
<sequence>MCRLRNVCIVLSACYDGTVSAWNYEGDRLSFLKCSDYSLKALSVIPDQSSADVVKFAAGSSDQTVLIGAFHYRYNEFIISKIGVGHEESVECVAASSDGLKLASGGDHIFLKIWDHA</sequence>
<dbReference type="Gene3D" id="2.130.10.10">
    <property type="entry name" value="YVTN repeat-like/Quinoprotein amine dehydrogenase"/>
    <property type="match status" value="1"/>
</dbReference>
<keyword evidence="1" id="KW-0853">WD repeat</keyword>
<name>A0A1Y3EFA8_9BILA</name>
<accession>A0A1Y3EFA8</accession>
<dbReference type="EMBL" id="LVZM01019484">
    <property type="protein sequence ID" value="OUC41818.1"/>
    <property type="molecule type" value="Genomic_DNA"/>
</dbReference>
<dbReference type="Proteomes" id="UP000243006">
    <property type="component" value="Unassembled WGS sequence"/>
</dbReference>
<organism evidence="2 3">
    <name type="scientific">Trichinella nativa</name>
    <dbReference type="NCBI Taxonomy" id="6335"/>
    <lineage>
        <taxon>Eukaryota</taxon>
        <taxon>Metazoa</taxon>
        <taxon>Ecdysozoa</taxon>
        <taxon>Nematoda</taxon>
        <taxon>Enoplea</taxon>
        <taxon>Dorylaimia</taxon>
        <taxon>Trichinellida</taxon>
        <taxon>Trichinellidae</taxon>
        <taxon>Trichinella</taxon>
    </lineage>
</organism>
<proteinExistence type="predicted"/>
<dbReference type="InterPro" id="IPR036322">
    <property type="entry name" value="WD40_repeat_dom_sf"/>
</dbReference>
<evidence type="ECO:0000256" key="1">
    <source>
        <dbReference type="PROSITE-ProRule" id="PRU00221"/>
    </source>
</evidence>
<gene>
    <name evidence="2" type="ORF">D917_10670</name>
</gene>
<comment type="caution">
    <text evidence="2">The sequence shown here is derived from an EMBL/GenBank/DDBJ whole genome shotgun (WGS) entry which is preliminary data.</text>
</comment>
<dbReference type="SUPFAM" id="SSF50978">
    <property type="entry name" value="WD40 repeat-like"/>
    <property type="match status" value="1"/>
</dbReference>
<protein>
    <submittedName>
        <fullName evidence="2">WD domain, G-beta repeat protein</fullName>
    </submittedName>
</protein>
<evidence type="ECO:0000313" key="3">
    <source>
        <dbReference type="Proteomes" id="UP000243006"/>
    </source>
</evidence>
<evidence type="ECO:0000313" key="2">
    <source>
        <dbReference type="EMBL" id="OUC41818.1"/>
    </source>
</evidence>
<reference evidence="2 3" key="1">
    <citation type="submission" date="2015-04" db="EMBL/GenBank/DDBJ databases">
        <title>Draft genome of the roundworm Trichinella nativa.</title>
        <authorList>
            <person name="Mitreva M."/>
        </authorList>
    </citation>
    <scope>NUCLEOTIDE SEQUENCE [LARGE SCALE GENOMIC DNA]</scope>
    <source>
        <strain evidence="2 3">ISS45</strain>
    </source>
</reference>
<dbReference type="PROSITE" id="PS50082">
    <property type="entry name" value="WD_REPEATS_2"/>
    <property type="match status" value="1"/>
</dbReference>